<dbReference type="FunFam" id="3.40.50.1370:FF:000005">
    <property type="entry name" value="CAD protein-like isoform X1"/>
    <property type="match status" value="1"/>
</dbReference>
<dbReference type="PROSITE" id="PS00483">
    <property type="entry name" value="DIHYDROOROTASE_2"/>
    <property type="match status" value="1"/>
</dbReference>
<comment type="catalytic activity">
    <reaction evidence="26">
        <text>hydrogencarbonate + L-glutamine + 2 ATP + H2O = carbamoyl phosphate + L-glutamate + 2 ADP + phosphate + 2 H(+)</text>
        <dbReference type="Rhea" id="RHEA:18633"/>
        <dbReference type="ChEBI" id="CHEBI:15377"/>
        <dbReference type="ChEBI" id="CHEBI:15378"/>
        <dbReference type="ChEBI" id="CHEBI:17544"/>
        <dbReference type="ChEBI" id="CHEBI:29985"/>
        <dbReference type="ChEBI" id="CHEBI:30616"/>
        <dbReference type="ChEBI" id="CHEBI:43474"/>
        <dbReference type="ChEBI" id="CHEBI:58228"/>
        <dbReference type="ChEBI" id="CHEBI:58359"/>
        <dbReference type="ChEBI" id="CHEBI:456216"/>
        <dbReference type="EC" id="6.3.5.5"/>
    </reaction>
</comment>
<dbReference type="Pfam" id="PF25596">
    <property type="entry name" value="CPSase_L_D1"/>
    <property type="match status" value="2"/>
</dbReference>
<dbReference type="NCBIfam" id="TIGR01369">
    <property type="entry name" value="CPSaseII_lrg"/>
    <property type="match status" value="1"/>
</dbReference>
<evidence type="ECO:0000256" key="2">
    <source>
        <dbReference type="ARBA" id="ARBA00004496"/>
    </source>
</evidence>
<dbReference type="NCBIfam" id="TIGR00670">
    <property type="entry name" value="asp_carb_tr"/>
    <property type="match status" value="1"/>
</dbReference>
<keyword evidence="16 30" id="KW-0067">ATP-binding</keyword>
<evidence type="ECO:0000256" key="24">
    <source>
        <dbReference type="ARBA" id="ARBA00047359"/>
    </source>
</evidence>
<comment type="catalytic activity">
    <reaction evidence="25">
        <text>(S)-dihydroorotate + H2O = N-carbamoyl-L-aspartate + H(+)</text>
        <dbReference type="Rhea" id="RHEA:24296"/>
        <dbReference type="ChEBI" id="CHEBI:15377"/>
        <dbReference type="ChEBI" id="CHEBI:15378"/>
        <dbReference type="ChEBI" id="CHEBI:30864"/>
        <dbReference type="ChEBI" id="CHEBI:32814"/>
        <dbReference type="EC" id="3.5.2.3"/>
    </reaction>
</comment>
<dbReference type="PANTHER" id="PTHR11405:SF5">
    <property type="entry name" value="CAD PROTEIN"/>
    <property type="match status" value="1"/>
</dbReference>
<dbReference type="InterPro" id="IPR011607">
    <property type="entry name" value="MGS-like_dom"/>
</dbReference>
<dbReference type="EMBL" id="IACF01000785">
    <property type="protein sequence ID" value="LAB66538.1"/>
    <property type="molecule type" value="mRNA"/>
</dbReference>
<dbReference type="Gene3D" id="3.30.1490.20">
    <property type="entry name" value="ATP-grasp fold, A domain"/>
    <property type="match status" value="1"/>
</dbReference>
<dbReference type="InterPro" id="IPR016185">
    <property type="entry name" value="PreATP-grasp_dom_sf"/>
</dbReference>
<evidence type="ECO:0000256" key="8">
    <source>
        <dbReference type="ARBA" id="ARBA00022553"/>
    </source>
</evidence>
<dbReference type="PRINTS" id="PR00098">
    <property type="entry name" value="CPSASE"/>
</dbReference>
<dbReference type="SUPFAM" id="SSF56059">
    <property type="entry name" value="Glutathione synthetase ATP-binding domain-like"/>
    <property type="match status" value="2"/>
</dbReference>
<feature type="domain" description="ATP-grasp" evidence="31">
    <location>
        <begin position="1066"/>
        <end position="1257"/>
    </location>
</feature>
<dbReference type="SUPFAM" id="SSF52021">
    <property type="entry name" value="Carbamoyl phosphate synthetase, small subunit N-terminal domain"/>
    <property type="match status" value="1"/>
</dbReference>
<dbReference type="SUPFAM" id="SSF52317">
    <property type="entry name" value="Class I glutamine amidotransferase-like"/>
    <property type="match status" value="1"/>
</dbReference>
<keyword evidence="15" id="KW-0862">Zinc</keyword>
<dbReference type="Gene3D" id="3.40.50.20">
    <property type="match status" value="2"/>
</dbReference>
<dbReference type="SUPFAM" id="SSF52440">
    <property type="entry name" value="PreATP-grasp domain"/>
    <property type="match status" value="2"/>
</dbReference>
<keyword evidence="11" id="KW-0479">Metal-binding</keyword>
<comment type="cofactor">
    <cofactor evidence="1">
        <name>Zn(2+)</name>
        <dbReference type="ChEBI" id="CHEBI:29105"/>
    </cofactor>
</comment>
<evidence type="ECO:0000256" key="30">
    <source>
        <dbReference type="PROSITE-ProRule" id="PRU00409"/>
    </source>
</evidence>
<dbReference type="InterPro" id="IPR058047">
    <property type="entry name" value="CPSase_preATP-grasp"/>
</dbReference>
<comment type="pathway">
    <text evidence="3">Pyrimidine metabolism; UMP biosynthesis via de novo pathway; (S)-dihydroorotate from bicarbonate: step 1/3.</text>
</comment>
<dbReference type="PRINTS" id="PR00101">
    <property type="entry name" value="ATCASE"/>
</dbReference>
<dbReference type="Gene3D" id="3.40.50.880">
    <property type="match status" value="1"/>
</dbReference>
<dbReference type="Gene3D" id="3.50.30.20">
    <property type="entry name" value="Carbamoyl-phosphate synthase small subunit, N-terminal domain"/>
    <property type="match status" value="1"/>
</dbReference>
<dbReference type="PROSITE" id="PS50975">
    <property type="entry name" value="ATP_GRASP"/>
    <property type="match status" value="2"/>
</dbReference>
<dbReference type="NCBIfam" id="NF009475">
    <property type="entry name" value="PRK12838.1"/>
    <property type="match status" value="1"/>
</dbReference>
<dbReference type="GO" id="GO:0006526">
    <property type="term" value="P:L-arginine biosynthetic process"/>
    <property type="evidence" value="ECO:0007669"/>
    <property type="project" value="TreeGrafter"/>
</dbReference>
<dbReference type="GO" id="GO:0006207">
    <property type="term" value="P:'de novo' pyrimidine nucleobase biosynthetic process"/>
    <property type="evidence" value="ECO:0007669"/>
    <property type="project" value="InterPro"/>
</dbReference>
<keyword evidence="17" id="KW-0315">Glutamine amidotransferase</keyword>
<dbReference type="InterPro" id="IPR032466">
    <property type="entry name" value="Metal_Hydrolase"/>
</dbReference>
<dbReference type="NCBIfam" id="NF003671">
    <property type="entry name" value="PRK05294.1"/>
    <property type="match status" value="1"/>
</dbReference>
<dbReference type="InterPro" id="IPR005483">
    <property type="entry name" value="CPSase_dom"/>
</dbReference>
<protein>
    <submittedName>
        <fullName evidence="33">CAD protein-like</fullName>
    </submittedName>
</protein>
<dbReference type="Gene3D" id="3.20.20.140">
    <property type="entry name" value="Metal-dependent hydrolases"/>
    <property type="match status" value="1"/>
</dbReference>
<dbReference type="GO" id="GO:0016597">
    <property type="term" value="F:amino acid binding"/>
    <property type="evidence" value="ECO:0007669"/>
    <property type="project" value="InterPro"/>
</dbReference>
<comment type="similarity">
    <text evidence="20">In the 3rd section; belongs to the metallo-dependent hydrolases superfamily. DHOase family. CAD subfamily.</text>
</comment>
<dbReference type="InterPro" id="IPR017926">
    <property type="entry name" value="GATASE"/>
</dbReference>
<dbReference type="Gene3D" id="3.40.50.1370">
    <property type="entry name" value="Aspartate/ornithine carbamoyltransferase"/>
    <property type="match status" value="2"/>
</dbReference>
<dbReference type="GO" id="GO:0005951">
    <property type="term" value="C:carbamoyl-phosphate synthase complex"/>
    <property type="evidence" value="ECO:0007669"/>
    <property type="project" value="TreeGrafter"/>
</dbReference>
<dbReference type="InterPro" id="IPR011059">
    <property type="entry name" value="Metal-dep_hydrolase_composite"/>
</dbReference>
<dbReference type="CDD" id="cd01744">
    <property type="entry name" value="GATase1_CPSase"/>
    <property type="match status" value="1"/>
</dbReference>
<dbReference type="SUPFAM" id="SSF51556">
    <property type="entry name" value="Metallo-dependent hydrolases"/>
    <property type="match status" value="1"/>
</dbReference>
<dbReference type="InterPro" id="IPR005480">
    <property type="entry name" value="CPSase_lsu_oligo"/>
</dbReference>
<dbReference type="SMART" id="SM01096">
    <property type="entry name" value="CPSase_L_D3"/>
    <property type="match status" value="1"/>
</dbReference>
<dbReference type="GO" id="GO:0046872">
    <property type="term" value="F:metal ion binding"/>
    <property type="evidence" value="ECO:0007669"/>
    <property type="project" value="UniProtKB-KW"/>
</dbReference>
<dbReference type="InterPro" id="IPR013815">
    <property type="entry name" value="ATP_grasp_subdomain_1"/>
</dbReference>
<dbReference type="InterPro" id="IPR036897">
    <property type="entry name" value="CarbamoylP_synth_lsu_oligo_sf"/>
</dbReference>
<name>A0A2P2HXN8_9CRUS</name>
<dbReference type="FunFam" id="3.40.50.880:FF:000006">
    <property type="entry name" value="Carbamoyl-phosphate synthase 1, mitochondrial"/>
    <property type="match status" value="1"/>
</dbReference>
<dbReference type="SUPFAM" id="SSF52335">
    <property type="entry name" value="Methylglyoxal synthase-like"/>
    <property type="match status" value="1"/>
</dbReference>
<dbReference type="PROSITE" id="PS00866">
    <property type="entry name" value="CPSASE_1"/>
    <property type="match status" value="1"/>
</dbReference>
<dbReference type="InterPro" id="IPR036901">
    <property type="entry name" value="Asp/Orn_carbamoylTrfase_sf"/>
</dbReference>
<comment type="pathway">
    <text evidence="4">Pyrimidine metabolism; UMP biosynthesis via de novo pathway; (S)-dihydroorotate from bicarbonate: step 2/3.</text>
</comment>
<dbReference type="SMART" id="SM00851">
    <property type="entry name" value="MGS"/>
    <property type="match status" value="1"/>
</dbReference>
<evidence type="ECO:0000256" key="11">
    <source>
        <dbReference type="ARBA" id="ARBA00022723"/>
    </source>
</evidence>
<evidence type="ECO:0000256" key="29">
    <source>
        <dbReference type="ARBA" id="ARBA00059164"/>
    </source>
</evidence>
<evidence type="ECO:0000256" key="7">
    <source>
        <dbReference type="ARBA" id="ARBA00022490"/>
    </source>
</evidence>
<dbReference type="Pfam" id="PF00185">
    <property type="entry name" value="OTCace"/>
    <property type="match status" value="1"/>
</dbReference>
<evidence type="ECO:0000256" key="16">
    <source>
        <dbReference type="ARBA" id="ARBA00022840"/>
    </source>
</evidence>
<comment type="subunit">
    <text evidence="6">Homohexamer.</text>
</comment>
<dbReference type="SMART" id="SM01097">
    <property type="entry name" value="CPSase_sm_chain"/>
    <property type="match status" value="1"/>
</dbReference>
<dbReference type="InterPro" id="IPR006130">
    <property type="entry name" value="Asp/Orn_carbamoylTrfase"/>
</dbReference>
<dbReference type="HAMAP" id="MF_00001">
    <property type="entry name" value="Asp_carb_tr"/>
    <property type="match status" value="1"/>
</dbReference>
<dbReference type="Pfam" id="PF00117">
    <property type="entry name" value="GATase"/>
    <property type="match status" value="1"/>
</dbReference>
<dbReference type="SUPFAM" id="SSF53671">
    <property type="entry name" value="Aspartate/ornithine carbamoyltransferase"/>
    <property type="match status" value="1"/>
</dbReference>
<dbReference type="Pfam" id="PF02787">
    <property type="entry name" value="CPSase_L_D3"/>
    <property type="match status" value="1"/>
</dbReference>
<evidence type="ECO:0000256" key="1">
    <source>
        <dbReference type="ARBA" id="ARBA00001947"/>
    </source>
</evidence>
<dbReference type="PROSITE" id="PS00867">
    <property type="entry name" value="CPSASE_2"/>
    <property type="match status" value="1"/>
</dbReference>
<keyword evidence="18" id="KW-0665">Pyrimidine biosynthesis</keyword>
<dbReference type="Gene3D" id="3.40.50.1380">
    <property type="entry name" value="Methylglyoxal synthase-like domain"/>
    <property type="match status" value="1"/>
</dbReference>
<dbReference type="FunFam" id="3.30.470.20:FF:000001">
    <property type="entry name" value="Carbamoyl-phosphate synthase large chain"/>
    <property type="match status" value="1"/>
</dbReference>
<dbReference type="GO" id="GO:0004070">
    <property type="term" value="F:aspartate carbamoyltransferase activity"/>
    <property type="evidence" value="ECO:0007669"/>
    <property type="project" value="UniProtKB-EC"/>
</dbReference>
<dbReference type="GO" id="GO:0005524">
    <property type="term" value="F:ATP binding"/>
    <property type="evidence" value="ECO:0007669"/>
    <property type="project" value="UniProtKB-UniRule"/>
</dbReference>
<evidence type="ECO:0000256" key="9">
    <source>
        <dbReference type="ARBA" id="ARBA00022598"/>
    </source>
</evidence>
<keyword evidence="9" id="KW-0436">Ligase</keyword>
<comment type="pathway">
    <text evidence="5">Pyrimidine metabolism; UMP biosynthesis via de novo pathway; (S)-dihydroorotate from bicarbonate: step 3/3.</text>
</comment>
<dbReference type="GO" id="GO:0004088">
    <property type="term" value="F:carbamoyl-phosphate synthase (glutamine-hydrolyzing) activity"/>
    <property type="evidence" value="ECO:0007669"/>
    <property type="project" value="UniProtKB-EC"/>
</dbReference>
<keyword evidence="14" id="KW-0378">Hydrolase</keyword>
<dbReference type="GO" id="GO:0044205">
    <property type="term" value="P:'de novo' UMP biosynthetic process"/>
    <property type="evidence" value="ECO:0007669"/>
    <property type="project" value="UniProtKB-UniPathway"/>
</dbReference>
<dbReference type="FunFam" id="3.30.470.20:FF:000004">
    <property type="entry name" value="Carbamoyl-phosphate synthase (glutamine-hydrolyzing)"/>
    <property type="match status" value="1"/>
</dbReference>
<dbReference type="UniPathway" id="UPA00070">
    <property type="reaction ID" value="UER00115"/>
</dbReference>
<evidence type="ECO:0000256" key="26">
    <source>
        <dbReference type="ARBA" id="ARBA00048816"/>
    </source>
</evidence>
<evidence type="ECO:0000256" key="4">
    <source>
        <dbReference type="ARBA" id="ARBA00004852"/>
    </source>
</evidence>
<feature type="domain" description="MGS-like" evidence="32">
    <location>
        <begin position="1322"/>
        <end position="1477"/>
    </location>
</feature>
<evidence type="ECO:0000256" key="15">
    <source>
        <dbReference type="ARBA" id="ARBA00022833"/>
    </source>
</evidence>
<sequence length="2274" mass="249453">MKQVSPSSPRSGAVVLQDGTRFPGTLFGAALPTAGEVVFQTGMVGYTEALTDPSYCDQILVLTYPLIGNYGVPNFEHDEHDIPRWSESWRVWVSGLVVGELCEEPSHWASVKTLGTWLKEEGITGIQGIDTRELTKRIRVEGSMLGSIVADDAPEPPLLDPNTMNLVLKVSIKSTRVFNDKGSPHIMAVDCGLKYNQLRCFLSRGAKVTLVPWDHELKETDYDALFLSNGPGDPQMCDATLRQLRALLPVATKPIFGICLGHQLLAVAAGGSTYKMKYGNRGHNQPCYHEGSRRCYITSQNHGYAVDADDLPTGWTTLFTNKNDKTNEGIVHTSKPFFSVQFHPEHCAGPADLESLFDFFLSITNESMASKTSVTSWNLPDKITDHLKFVPSPEVPKPFMPIKKMKKVLLLGSGGLSIGQAGEFDYSGSQAIKALNEDGIITVLINPNIATVQTTKGLADKVYFTPITPEFVKQVIESERPDGVLLTFGGQTALNCGIALEKEGVWEKFGVNILGTPIQSIILSEDRKLFADLVESLDEKVALSSVVYTIEQALAAGTSIGYPVLARAAYALGGLGSGFAHNPDELSKIASTAFVHSKQLIIDKSLQGWKEVEYEVVRDAYDNCITVCNMENMDPLGIHTGESIVVAPSQTLTDREYQMLRNTALKVIRRLGVVGECNIQYALNPVSEEFYIIEVNARLSRSSALASKATGFPLAFIAAKLALGKALPDLANPATLTTTACFEPSLDYCVVKIPRWDLSKFNGVSCIIGSSMKSVGEVMGIGRSFEEAMQKAIRMMDENLEGFDPYQREPKEKDLSHPTDKRLLVLAAALRRGWSLDTLYNLTKIDKWFLHKLKNITLMYAEMEEAAHDSEIALPMLKRAKQLGFADKQIAKAVQSTELAVRTRRQQAGFLPVVKQVDTVAAEWPAATNYLYLTYNATYSDITADPGATMVIGSGVYRIGSSVEFDWCAVQCLRQLRKLGHRTIMVNYNPETVSTDYDECNRLYFDEISFEVVMDIYEIEKPLGIVLSMGGQLPNNIAMDLHRQKARILGTSAESIDGAENRFKFSRMLDGIGISQPRWKELTSLKSAQGFCDEVGFPCLVRPSYVLSGSAMNVANSHKDLEDYLKQATAVSKDTPVVISKFILEAKEIDVDAVALDGELLCIAVSEHVENAGVHSGDATLVTPPQDLNQETLNKITAICASIGKHLEVTGPFNMQLIAKDNHLKVIETNLRVSRSFPFVSKTLDYNFVACATRAIVGEKMTPVEVMRGCGRVGVKVPQFSFSRLAGADVTLGVEMASTGEVACFGENRFEAYLKAMISTGFELPRRSILLSIGSYNHKLELQKSVFALAAMGYKLYGSTGTADYYKTHGVKIEPVEWAYQNIGETATKSSICSMTDYLARKEFDLVINLPIRDGGCRRVSSFVSHGYRTRRMAIDHSVPLITNVKCAKLLVEALQRVGTSLRLKSHIDCITSSRIIRLPGLIDCHVHVREPGMTHKEDWSSCTAAALAGGVTIILAMPNTLPAITDDLALVQAQECARRGARCDYGLLLGASATNAVSIAKLSHEAVALKMYLNQTFSDLTLPDTSIWLQHLEAWPSQLPVCAHAEERTAAAVLMMAQLTSTPRPLHLCHISTAEEIHLVRAAKAKGLPVTCEVCPHHLFLSREDESWLPGQGRVCPRLGTKEDQKALWDNLDVVDCFATDHAPHTMAEKQGENPPPGFPGLETMLPLLLTAVTQGRLTMEDLVNKLHHNPRRIFHLPRQENTYIEVDLDAQWNIPEVPAHSKAGWTPFAGIAVTGRVERVVLRGSVVYVDGQVLSSPGSGEDVRVKHPLSPGVSSSGGVPLPVNSPPQSASTNLLPYQPHGYTTPHFNGDPLEIEIDVPHIAGEASSLISPLPVVTGIKDHIRTPSAAYCTSPRYVPTVAEPLESYALQRQLLRFSDERPIATPDAALSPAQQQQPPAPLQQHTINLKNQHLLTVTQLNKEELNHLFNIASEYRACVHRGRTLNHVLMGTVVASLFYEESTRTCCSFQAAAARLGASVLPLHPEHSSAKKGETLEDTIRMMSAYSDIVVLRHPEPGAVKRASSVSRCPVVNAGDGVGEHPTQALLDIFAIREEIGTVNGLVITMVGDLKHGRTVHSLAKLLTLYDVTLRYVAIPGLEMPDDVVKYVTAKGIPQEEMSSLEAAVATSDVLYMTRVQRSRFSSQEEYLQCCGHFTVTSALLTKAKRRMALLHPLPRNLEIATEVDTDPRAAYFRQAEGGMYVRMALLATMLGKR</sequence>
<dbReference type="InterPro" id="IPR036480">
    <property type="entry name" value="CarbP_synth_ssu_N_sf"/>
</dbReference>
<dbReference type="Gene3D" id="3.30.470.20">
    <property type="entry name" value="ATP-grasp fold, B domain"/>
    <property type="match status" value="2"/>
</dbReference>
<dbReference type="PROSITE" id="PS51273">
    <property type="entry name" value="GATASE_TYPE_1"/>
    <property type="match status" value="1"/>
</dbReference>
<dbReference type="InterPro" id="IPR006131">
    <property type="entry name" value="Asp_carbamoyltransf_Asp/Orn-bd"/>
</dbReference>
<feature type="domain" description="ATP-grasp" evidence="31">
    <location>
        <begin position="531"/>
        <end position="723"/>
    </location>
</feature>
<dbReference type="InterPro" id="IPR029062">
    <property type="entry name" value="Class_I_gatase-like"/>
</dbReference>
<dbReference type="InterPro" id="IPR006275">
    <property type="entry name" value="CPSase_lsu"/>
</dbReference>
<dbReference type="GO" id="GO:0004151">
    <property type="term" value="F:dihydroorotase activity"/>
    <property type="evidence" value="ECO:0007669"/>
    <property type="project" value="UniProtKB-EC"/>
</dbReference>
<evidence type="ECO:0000313" key="33">
    <source>
        <dbReference type="EMBL" id="LAB66538.1"/>
    </source>
</evidence>
<comment type="catalytic activity">
    <reaction evidence="28">
        <text>L-glutamine + H2O = L-glutamate + NH4(+)</text>
        <dbReference type="Rhea" id="RHEA:15889"/>
        <dbReference type="ChEBI" id="CHEBI:15377"/>
        <dbReference type="ChEBI" id="CHEBI:28938"/>
        <dbReference type="ChEBI" id="CHEBI:29985"/>
        <dbReference type="ChEBI" id="CHEBI:58359"/>
        <dbReference type="EC" id="3.5.1.2"/>
    </reaction>
</comment>
<dbReference type="Pfam" id="PF00988">
    <property type="entry name" value="CPSase_sm_chain"/>
    <property type="match status" value="1"/>
</dbReference>
<comment type="similarity">
    <text evidence="22">In the N-terminal section; belongs to the CarA family.</text>
</comment>
<dbReference type="Pfam" id="PF12890">
    <property type="entry name" value="DHOase"/>
    <property type="match status" value="1"/>
</dbReference>
<dbReference type="FunFam" id="3.40.50.1370:FF:000002">
    <property type="entry name" value="Aspartate carbamoyltransferase 2"/>
    <property type="match status" value="1"/>
</dbReference>
<dbReference type="InterPro" id="IPR002082">
    <property type="entry name" value="Asp_carbamoyltransf"/>
</dbReference>
<dbReference type="FunFam" id="3.40.50.20:FF:000001">
    <property type="entry name" value="Carbamoyl-phosphate synthase large chain"/>
    <property type="match status" value="1"/>
</dbReference>
<evidence type="ECO:0000256" key="23">
    <source>
        <dbReference type="ARBA" id="ARBA00043998"/>
    </source>
</evidence>
<dbReference type="SUPFAM" id="SSF48108">
    <property type="entry name" value="Carbamoyl phosphate synthetase, large subunit connection domain"/>
    <property type="match status" value="1"/>
</dbReference>
<evidence type="ECO:0000256" key="5">
    <source>
        <dbReference type="ARBA" id="ARBA00004880"/>
    </source>
</evidence>
<dbReference type="Gene3D" id="1.10.1030.10">
    <property type="entry name" value="Carbamoyl-phosphate synthetase, large subunit oligomerisation domain"/>
    <property type="match status" value="1"/>
</dbReference>
<dbReference type="PRINTS" id="PR00099">
    <property type="entry name" value="CPSGATASE"/>
</dbReference>
<dbReference type="Pfam" id="PF02142">
    <property type="entry name" value="MGS"/>
    <property type="match status" value="1"/>
</dbReference>
<dbReference type="InterPro" id="IPR036914">
    <property type="entry name" value="MGS-like_dom_sf"/>
</dbReference>
<keyword evidence="13 30" id="KW-0547">Nucleotide-binding</keyword>
<dbReference type="PANTHER" id="PTHR11405">
    <property type="entry name" value="CARBAMOYLTRANSFERASE FAMILY MEMBER"/>
    <property type="match status" value="1"/>
</dbReference>
<evidence type="ECO:0000256" key="10">
    <source>
        <dbReference type="ARBA" id="ARBA00022679"/>
    </source>
</evidence>
<dbReference type="CDD" id="cd01316">
    <property type="entry name" value="CAD_DHOase"/>
    <property type="match status" value="1"/>
</dbReference>
<evidence type="ECO:0000259" key="31">
    <source>
        <dbReference type="PROSITE" id="PS50975"/>
    </source>
</evidence>
<evidence type="ECO:0000256" key="21">
    <source>
        <dbReference type="ARBA" id="ARBA00043979"/>
    </source>
</evidence>
<evidence type="ECO:0000256" key="14">
    <source>
        <dbReference type="ARBA" id="ARBA00022801"/>
    </source>
</evidence>
<dbReference type="NCBIfam" id="NF002032">
    <property type="entry name" value="PRK00856.1"/>
    <property type="match status" value="1"/>
</dbReference>
<proteinExistence type="evidence at transcript level"/>
<dbReference type="NCBIfam" id="TIGR01368">
    <property type="entry name" value="CPSaseIIsmall"/>
    <property type="match status" value="1"/>
</dbReference>
<dbReference type="PROSITE" id="PS51855">
    <property type="entry name" value="MGS"/>
    <property type="match status" value="1"/>
</dbReference>
<dbReference type="FunFam" id="1.10.1030.10:FF:000001">
    <property type="entry name" value="Carbamoyl-phosphate synthase large chain"/>
    <property type="match status" value="1"/>
</dbReference>
<keyword evidence="19" id="KW-0511">Multifunctional enzyme</keyword>
<keyword evidence="12" id="KW-0677">Repeat</keyword>
<comment type="similarity">
    <text evidence="21">In the C-terminal section; belongs to the aspartate/ornithine carbamoyltransferase superfamily. ATCase family.</text>
</comment>
<dbReference type="Pfam" id="PF02729">
    <property type="entry name" value="OTCace_N"/>
    <property type="match status" value="1"/>
</dbReference>
<dbReference type="Pfam" id="PF02786">
    <property type="entry name" value="CPSase_L_D2"/>
    <property type="match status" value="2"/>
</dbReference>
<dbReference type="GO" id="GO:0006541">
    <property type="term" value="P:glutamine metabolic process"/>
    <property type="evidence" value="ECO:0007669"/>
    <property type="project" value="InterPro"/>
</dbReference>
<evidence type="ECO:0000259" key="32">
    <source>
        <dbReference type="PROSITE" id="PS51855"/>
    </source>
</evidence>
<dbReference type="FunFam" id="3.40.50.1380:FF:000005">
    <property type="entry name" value="CAD protein-like isoform X1"/>
    <property type="match status" value="1"/>
</dbReference>
<evidence type="ECO:0000256" key="22">
    <source>
        <dbReference type="ARBA" id="ARBA00043984"/>
    </source>
</evidence>
<dbReference type="InterPro" id="IPR006274">
    <property type="entry name" value="CarbamoylP_synth_ssu"/>
</dbReference>
<comment type="similarity">
    <text evidence="23">In the 2nd section; belongs to the CarB family.</text>
</comment>
<keyword evidence="8" id="KW-0597">Phosphoprotein</keyword>
<evidence type="ECO:0000256" key="12">
    <source>
        <dbReference type="ARBA" id="ARBA00022737"/>
    </source>
</evidence>
<dbReference type="FunFam" id="3.40.50.20:FF:000002">
    <property type="entry name" value="Carbamoyl-phosphate synthase large chain"/>
    <property type="match status" value="1"/>
</dbReference>
<evidence type="ECO:0000256" key="17">
    <source>
        <dbReference type="ARBA" id="ARBA00022962"/>
    </source>
</evidence>
<dbReference type="PROSITE" id="PS00097">
    <property type="entry name" value="CARBAMOYLTRANSFERASE"/>
    <property type="match status" value="1"/>
</dbReference>
<evidence type="ECO:0000256" key="19">
    <source>
        <dbReference type="ARBA" id="ARBA00023268"/>
    </source>
</evidence>
<reference evidence="33" key="1">
    <citation type="journal article" date="2018" name="Biosci. Biotechnol. Biochem.">
        <title>Polysaccharide hydrolase of the hadal zone amphipods Hirondellea gigas.</title>
        <authorList>
            <person name="Kobayashi H."/>
            <person name="Nagahama T."/>
            <person name="Arai W."/>
            <person name="Sasagawa Y."/>
            <person name="Umeda M."/>
            <person name="Hayashi T."/>
            <person name="Nikaido I."/>
            <person name="Watanabe H."/>
            <person name="Oguri K."/>
            <person name="Kitazato H."/>
            <person name="Fujioka K."/>
            <person name="Kido Y."/>
            <person name="Takami H."/>
        </authorList>
    </citation>
    <scope>NUCLEOTIDE SEQUENCE</scope>
    <source>
        <tissue evidence="33">Whole body</tissue>
    </source>
</reference>
<dbReference type="SUPFAM" id="SSF51338">
    <property type="entry name" value="Composite domain of metallo-dependent hydrolases"/>
    <property type="match status" value="1"/>
</dbReference>
<dbReference type="InterPro" id="IPR011761">
    <property type="entry name" value="ATP-grasp"/>
</dbReference>
<dbReference type="HAMAP" id="MF_01209">
    <property type="entry name" value="CPSase_S_chain"/>
    <property type="match status" value="1"/>
</dbReference>
<evidence type="ECO:0000256" key="20">
    <source>
        <dbReference type="ARBA" id="ARBA00043968"/>
    </source>
</evidence>
<evidence type="ECO:0000256" key="18">
    <source>
        <dbReference type="ARBA" id="ARBA00022975"/>
    </source>
</evidence>
<comment type="catalytic activity">
    <reaction evidence="27">
        <text>carbamoyl phosphate + L-aspartate = N-carbamoyl-L-aspartate + phosphate + H(+)</text>
        <dbReference type="Rhea" id="RHEA:20013"/>
        <dbReference type="ChEBI" id="CHEBI:15378"/>
        <dbReference type="ChEBI" id="CHEBI:29991"/>
        <dbReference type="ChEBI" id="CHEBI:32814"/>
        <dbReference type="ChEBI" id="CHEBI:43474"/>
        <dbReference type="ChEBI" id="CHEBI:58228"/>
        <dbReference type="EC" id="2.1.3.2"/>
    </reaction>
</comment>
<dbReference type="CDD" id="cd01423">
    <property type="entry name" value="MGS_CPS_I_III"/>
    <property type="match status" value="1"/>
</dbReference>
<comment type="function">
    <text evidence="29">Multifunctional protein that encodes the first 3 enzymatic activities of the de novo pyrimidine pathway: carbamoylphosphate synthetase (CPSase; EC 6.3.5.5), aspartate transcarbamylase (ATCase; EC 2.1.3.2) and dihydroorotase (DHOase; EC 3.5.2.3). The CPSase-function is accomplished in 2 steps, by a glutamine-dependent amidotransferase activity (GATase) that binds and cleaves glutamine to produce ammonia, followed by an ammonium-dependent carbamoyl phosphate synthetase, which reacts with the ammonia, hydrogencarbonate and ATP to form carbamoyl phosphate. The endogenously produced carbamoyl phosphate is sequestered and channeled to the ATCase active site. ATCase then catalyzes the formation of carbamoyl-L-aspartate from L-aspartate and carbamoyl phosphate. In the last step, DHOase catalyzes the cyclization of carbamoyl aspartate to dihydroorotate.</text>
</comment>
<dbReference type="InterPro" id="IPR002195">
    <property type="entry name" value="Dihydroorotase_CS"/>
</dbReference>
<dbReference type="GO" id="GO:0004087">
    <property type="term" value="F:carbamoyl-phosphate synthase (ammonia) activity"/>
    <property type="evidence" value="ECO:0007669"/>
    <property type="project" value="UniProtKB-EC"/>
</dbReference>
<dbReference type="InterPro" id="IPR002474">
    <property type="entry name" value="CarbamoylP_synth_ssu_N"/>
</dbReference>
<dbReference type="GO" id="GO:0004359">
    <property type="term" value="F:glutaminase activity"/>
    <property type="evidence" value="ECO:0007669"/>
    <property type="project" value="UniProtKB-EC"/>
</dbReference>
<dbReference type="InterPro" id="IPR035686">
    <property type="entry name" value="CPSase_GATase1"/>
</dbReference>
<dbReference type="PRINTS" id="PR00100">
    <property type="entry name" value="AOTCASE"/>
</dbReference>
<accession>A0A2P2HXN8</accession>
<comment type="catalytic activity">
    <reaction evidence="24">
        <text>hydrogencarbonate + NH4(+) + 2 ATP = carbamoyl phosphate + 2 ADP + phosphate + 2 H(+)</text>
        <dbReference type="Rhea" id="RHEA:18029"/>
        <dbReference type="ChEBI" id="CHEBI:15378"/>
        <dbReference type="ChEBI" id="CHEBI:17544"/>
        <dbReference type="ChEBI" id="CHEBI:28938"/>
        <dbReference type="ChEBI" id="CHEBI:30616"/>
        <dbReference type="ChEBI" id="CHEBI:43474"/>
        <dbReference type="ChEBI" id="CHEBI:58228"/>
        <dbReference type="ChEBI" id="CHEBI:456216"/>
        <dbReference type="EC" id="6.3.4.16"/>
    </reaction>
</comment>
<dbReference type="FunFam" id="3.50.30.20:FF:000002">
    <property type="entry name" value="Carbamoyl-phosphate synthase 1, mitochondrial"/>
    <property type="match status" value="1"/>
</dbReference>
<evidence type="ECO:0000256" key="3">
    <source>
        <dbReference type="ARBA" id="ARBA00004812"/>
    </source>
</evidence>
<dbReference type="InterPro" id="IPR006132">
    <property type="entry name" value="Asp/Orn_carbamoyltranf_P-bd"/>
</dbReference>
<dbReference type="NCBIfam" id="NF009455">
    <property type="entry name" value="PRK12815.1"/>
    <property type="match status" value="1"/>
</dbReference>
<comment type="subcellular location">
    <subcellularLocation>
        <location evidence="2">Cytoplasm</location>
    </subcellularLocation>
</comment>
<organism evidence="33">
    <name type="scientific">Hirondellea gigas</name>
    <dbReference type="NCBI Taxonomy" id="1518452"/>
    <lineage>
        <taxon>Eukaryota</taxon>
        <taxon>Metazoa</taxon>
        <taxon>Ecdysozoa</taxon>
        <taxon>Arthropoda</taxon>
        <taxon>Crustacea</taxon>
        <taxon>Multicrustacea</taxon>
        <taxon>Malacostraca</taxon>
        <taxon>Eumalacostraca</taxon>
        <taxon>Peracarida</taxon>
        <taxon>Amphipoda</taxon>
        <taxon>Amphilochidea</taxon>
        <taxon>Lysianassida</taxon>
        <taxon>Lysianassidira</taxon>
        <taxon>Lysianassoidea</taxon>
        <taxon>Lysianassidae</taxon>
        <taxon>Hirondellea</taxon>
    </lineage>
</organism>
<evidence type="ECO:0000256" key="13">
    <source>
        <dbReference type="ARBA" id="ARBA00022741"/>
    </source>
</evidence>
<evidence type="ECO:0000256" key="6">
    <source>
        <dbReference type="ARBA" id="ARBA00011643"/>
    </source>
</evidence>
<evidence type="ECO:0000256" key="28">
    <source>
        <dbReference type="ARBA" id="ARBA00049534"/>
    </source>
</evidence>
<dbReference type="FunFam" id="3.20.20.140:FF:000036">
    <property type="entry name" value="Carbamoyl-phosphate synthase large chain"/>
    <property type="match status" value="1"/>
</dbReference>
<dbReference type="FunFam" id="3.30.1490.20:FF:000001">
    <property type="entry name" value="Carbamoyl-phosphate synthase large chain"/>
    <property type="match status" value="1"/>
</dbReference>
<keyword evidence="7" id="KW-0963">Cytoplasm</keyword>
<evidence type="ECO:0000256" key="27">
    <source>
        <dbReference type="ARBA" id="ARBA00048859"/>
    </source>
</evidence>
<evidence type="ECO:0000256" key="25">
    <source>
        <dbReference type="ARBA" id="ARBA00048492"/>
    </source>
</evidence>
<dbReference type="InterPro" id="IPR024403">
    <property type="entry name" value="DHOase_cat"/>
</dbReference>
<dbReference type="InterPro" id="IPR005479">
    <property type="entry name" value="CPAse_ATP-bd"/>
</dbReference>
<keyword evidence="10" id="KW-0808">Transferase</keyword>